<keyword evidence="24" id="KW-0812">Transmembrane</keyword>
<accession>A0A367KFK0</accession>
<evidence type="ECO:0000256" key="20">
    <source>
        <dbReference type="PROSITE-ProRule" id="PRU00192"/>
    </source>
</evidence>
<evidence type="ECO:0000256" key="3">
    <source>
        <dbReference type="ARBA" id="ARBA00022527"/>
    </source>
</evidence>
<dbReference type="STRING" id="86630.A0A367KFK0"/>
<dbReference type="EC" id="2.7.11.1" evidence="1"/>
<dbReference type="GO" id="GO:0004694">
    <property type="term" value="F:eukaryotic translation initiation factor 2alpha kinase activity"/>
    <property type="evidence" value="ECO:0007669"/>
    <property type="project" value="TreeGrafter"/>
</dbReference>
<evidence type="ECO:0000313" key="28">
    <source>
        <dbReference type="EMBL" id="RCI00921.1"/>
    </source>
</evidence>
<feature type="binding site" evidence="21">
    <location>
        <position position="633"/>
    </location>
    <ligand>
        <name>ATP</name>
        <dbReference type="ChEBI" id="CHEBI:30616"/>
    </ligand>
</feature>
<comment type="similarity">
    <text evidence="13">Belongs to the protein kinase superfamily. Ser/Thr protein kinase family. GCN2 subfamily.</text>
</comment>
<keyword evidence="6" id="KW-0677">Repeat</keyword>
<dbReference type="Proteomes" id="UP000252139">
    <property type="component" value="Unassembled WGS sequence"/>
</dbReference>
<dbReference type="PROSITE" id="PS50011">
    <property type="entry name" value="PROTEIN_KINASE_DOM"/>
    <property type="match status" value="1"/>
</dbReference>
<keyword evidence="8 28" id="KW-0418">Kinase</keyword>
<evidence type="ECO:0000259" key="26">
    <source>
        <dbReference type="PROSITE" id="PS50002"/>
    </source>
</evidence>
<evidence type="ECO:0000256" key="4">
    <source>
        <dbReference type="ARBA" id="ARBA00022553"/>
    </source>
</evidence>
<feature type="chain" id="PRO_5016983828" description="Eukaryotic translation initiation factor 2-alpha kinase 1" evidence="25">
    <location>
        <begin position="20"/>
        <end position="1016"/>
    </location>
</feature>
<evidence type="ECO:0000256" key="11">
    <source>
        <dbReference type="ARBA" id="ARBA00023157"/>
    </source>
</evidence>
<evidence type="ECO:0000256" key="18">
    <source>
        <dbReference type="ARBA" id="ARBA00048659"/>
    </source>
</evidence>
<keyword evidence="4" id="KW-0597">Phosphoprotein</keyword>
<evidence type="ECO:0000256" key="15">
    <source>
        <dbReference type="ARBA" id="ARBA00042456"/>
    </source>
</evidence>
<evidence type="ECO:0000259" key="27">
    <source>
        <dbReference type="PROSITE" id="PS50011"/>
    </source>
</evidence>
<feature type="compositionally biased region" description="Polar residues" evidence="23">
    <location>
        <begin position="401"/>
        <end position="417"/>
    </location>
</feature>
<evidence type="ECO:0000256" key="8">
    <source>
        <dbReference type="ARBA" id="ARBA00022777"/>
    </source>
</evidence>
<dbReference type="SUPFAM" id="SSF56112">
    <property type="entry name" value="Protein kinase-like (PK-like)"/>
    <property type="match status" value="1"/>
</dbReference>
<evidence type="ECO:0000256" key="10">
    <source>
        <dbReference type="ARBA" id="ARBA00022843"/>
    </source>
</evidence>
<dbReference type="PANTHER" id="PTHR11042">
    <property type="entry name" value="EUKARYOTIC TRANSLATION INITIATION FACTOR 2-ALPHA KINASE EIF2-ALPHA KINASE -RELATED"/>
    <property type="match status" value="1"/>
</dbReference>
<keyword evidence="24" id="KW-0472">Membrane</keyword>
<evidence type="ECO:0000256" key="22">
    <source>
        <dbReference type="SAM" id="Coils"/>
    </source>
</evidence>
<feature type="signal peptide" evidence="25">
    <location>
        <begin position="1"/>
        <end position="19"/>
    </location>
</feature>
<comment type="catalytic activity">
    <reaction evidence="18">
        <text>L-threonyl-[protein] + ATP = O-phospho-L-threonyl-[protein] + ADP + H(+)</text>
        <dbReference type="Rhea" id="RHEA:46608"/>
        <dbReference type="Rhea" id="RHEA-COMP:11060"/>
        <dbReference type="Rhea" id="RHEA-COMP:11605"/>
        <dbReference type="ChEBI" id="CHEBI:15378"/>
        <dbReference type="ChEBI" id="CHEBI:30013"/>
        <dbReference type="ChEBI" id="CHEBI:30616"/>
        <dbReference type="ChEBI" id="CHEBI:61977"/>
        <dbReference type="ChEBI" id="CHEBI:456216"/>
        <dbReference type="EC" id="2.7.11.1"/>
    </reaction>
    <physiologicalReaction direction="left-to-right" evidence="18">
        <dbReference type="Rhea" id="RHEA:46609"/>
    </physiologicalReaction>
</comment>
<evidence type="ECO:0000256" key="13">
    <source>
        <dbReference type="ARBA" id="ARBA00037982"/>
    </source>
</evidence>
<keyword evidence="2 20" id="KW-0728">SH3 domain</keyword>
<dbReference type="GO" id="GO:0003743">
    <property type="term" value="F:translation initiation factor activity"/>
    <property type="evidence" value="ECO:0007669"/>
    <property type="project" value="UniProtKB-KW"/>
</dbReference>
<dbReference type="SMART" id="SM00220">
    <property type="entry name" value="S_TKc"/>
    <property type="match status" value="1"/>
</dbReference>
<dbReference type="InterPro" id="IPR054521">
    <property type="entry name" value="HRI2_3H"/>
</dbReference>
<comment type="caution">
    <text evidence="28">The sequence shown here is derived from an EMBL/GenBank/DDBJ whole genome shotgun (WGS) entry which is preliminary data.</text>
</comment>
<feature type="transmembrane region" description="Helical" evidence="24">
    <location>
        <begin position="223"/>
        <end position="245"/>
    </location>
</feature>
<dbReference type="GO" id="GO:0005634">
    <property type="term" value="C:nucleus"/>
    <property type="evidence" value="ECO:0007669"/>
    <property type="project" value="TreeGrafter"/>
</dbReference>
<evidence type="ECO:0000256" key="24">
    <source>
        <dbReference type="SAM" id="Phobius"/>
    </source>
</evidence>
<dbReference type="InterPro" id="IPR001452">
    <property type="entry name" value="SH3_domain"/>
</dbReference>
<keyword evidence="29" id="KW-1185">Reference proteome</keyword>
<dbReference type="GO" id="GO:0005524">
    <property type="term" value="F:ATP binding"/>
    <property type="evidence" value="ECO:0007669"/>
    <property type="project" value="UniProtKB-UniRule"/>
</dbReference>
<dbReference type="Gene3D" id="3.30.200.20">
    <property type="entry name" value="Phosphorylase Kinase, domain 1"/>
    <property type="match status" value="1"/>
</dbReference>
<evidence type="ECO:0000256" key="16">
    <source>
        <dbReference type="ARBA" id="ARBA00042914"/>
    </source>
</evidence>
<keyword evidence="24" id="KW-1133">Transmembrane helix</keyword>
<keyword evidence="28" id="KW-0648">Protein biosynthesis</keyword>
<evidence type="ECO:0000256" key="17">
    <source>
        <dbReference type="ARBA" id="ARBA00046654"/>
    </source>
</evidence>
<evidence type="ECO:0000256" key="12">
    <source>
        <dbReference type="ARBA" id="ARBA00023193"/>
    </source>
</evidence>
<keyword evidence="10" id="KW-0832">Ubl conjugation</keyword>
<name>A0A367KFK0_RHIAZ</name>
<dbReference type="InterPro" id="IPR008271">
    <property type="entry name" value="Ser/Thr_kinase_AS"/>
</dbReference>
<keyword evidence="9 21" id="KW-0067">ATP-binding</keyword>
<organism evidence="28 29">
    <name type="scientific">Rhizopus azygosporus</name>
    <name type="common">Rhizopus microsporus var. azygosporus</name>
    <dbReference type="NCBI Taxonomy" id="86630"/>
    <lineage>
        <taxon>Eukaryota</taxon>
        <taxon>Fungi</taxon>
        <taxon>Fungi incertae sedis</taxon>
        <taxon>Mucoromycota</taxon>
        <taxon>Mucoromycotina</taxon>
        <taxon>Mucoromycetes</taxon>
        <taxon>Mucorales</taxon>
        <taxon>Mucorineae</taxon>
        <taxon>Rhizopodaceae</taxon>
        <taxon>Rhizopus</taxon>
    </lineage>
</organism>
<keyword evidence="28" id="KW-0396">Initiation factor</keyword>
<dbReference type="Pfam" id="PF00018">
    <property type="entry name" value="SH3_1"/>
    <property type="match status" value="1"/>
</dbReference>
<dbReference type="OrthoDB" id="1405469at2759"/>
<comment type="catalytic activity">
    <reaction evidence="19">
        <text>L-seryl-[protein] + ATP = O-phospho-L-seryl-[protein] + ADP + H(+)</text>
        <dbReference type="Rhea" id="RHEA:17989"/>
        <dbReference type="Rhea" id="RHEA-COMP:9863"/>
        <dbReference type="Rhea" id="RHEA-COMP:11604"/>
        <dbReference type="ChEBI" id="CHEBI:15378"/>
        <dbReference type="ChEBI" id="CHEBI:29999"/>
        <dbReference type="ChEBI" id="CHEBI:30616"/>
        <dbReference type="ChEBI" id="CHEBI:83421"/>
        <dbReference type="ChEBI" id="CHEBI:456216"/>
        <dbReference type="EC" id="2.7.11.1"/>
    </reaction>
    <physiologicalReaction direction="left-to-right" evidence="19">
        <dbReference type="Rhea" id="RHEA:17990"/>
    </physiologicalReaction>
</comment>
<comment type="subunit">
    <text evidence="17">Synthesized in an inactive form that binds to the N-terminal domain of CDC37. Has to be associated with a multiprotein complex containing Hsp90, CDC37 and PPP5C for maturation and activation by autophosphorylation. The phosphatase PPP5C modulates this activation. Homodimer; homodimerizes in presence of heme, forming a disulfide-linked inactive homodimer. Interacts with DELE1; binds both to full-length DELE1 and processed form of DELE1 (S-DELE1) in response to stress, leading to activate its protein kinase activity and trigger the integrated stress response (ISR).</text>
</comment>
<sequence length="1016" mass="114460">MKRILRLAIIYTLFSTSLSQDDSCFSLSGSTTCPAFQEYYISLTGLAAKYPFLQQVTDIKTFDAGMQSFVISPQLYLAPLGCANKASVASTIPYARYSLTYMCATLIQDSSYSLPCNYNKSLSPPPLCQRTCFDYTASIEDLTNNTDTCPNILQQRESMANLNSSCLYWSGLNGTYNCILGEANEPNNCGFQGASDACNYCKTNGTDECCKSVKCSSLSPGEIAGIVIGCLLFIAIIGALTYFYFYKKKRGQQVKHHRQSKKPYHDNSSVLGYESLASQRILVPNNQHPNGYQQHPLIPNSNGNKPPPLSIQPPSPLEEFYEVKHPYPPQMGDELGLHVGDIVCVAMNFDDGWALGFNVTTGLKGVFPLVCVSPAPEELLEELLLQQQQQEESSTKILVEENNSSIGRTMSRSNRTLPKSELTQHKNIPKRTASIMRSYDYRESDSPTSPTLNTPFFDSHNISQPEPSFHNVNDNSSKEFMAIAQSPNINNMANSSSNSTSSTSHHPTKVLLVSLIESLCQVYGDTPEMKRQVFLKLCQRLSQAGIIHYEFMDELASLRSSYHKAFNHLFYQTTEMVKRGSPKLITSADSILSVQHSRYRNDFIEESMIGRGGFASAWKARNKLDDIVYAIKKIRLVADNYNDQYEKIFREIKSLARLEHRNVVRYYSSWLEYASALDEEELDEDDYSFDASRTDDLYSLKKDQDKDANKSDGFILYIQMQLCPSTLQESINTRNQQGISIIDQPGFKKTHVELFTQILSGAAYIHQQGLIHRDLKPGNIFLTYDNDTIVPKIGDFGLAASIMEQQVDVVDHNVPKITLIEEMSFSNSRVDSSNNITATTLDSSCSSSIDTSNSRCSSRESRRNRTIGVGTRTYAAPEQLEGTTYDEKADIYSLGIILFELLQPFSTMMERSHMLTELKLNQGQVPPDFLSRYPAESKWIEQMMHQEPCQRPSALELLQYFDDTLDSKYLQMKQEKEELQRRLNDLEAELAHVKLGPSEEIKTDKEISHAIPKMLT</sequence>
<dbReference type="GO" id="GO:0005737">
    <property type="term" value="C:cytoplasm"/>
    <property type="evidence" value="ECO:0007669"/>
    <property type="project" value="TreeGrafter"/>
</dbReference>
<dbReference type="PANTHER" id="PTHR11042:SF160">
    <property type="entry name" value="EUKARYOTIC TRANSLATION INITIATION FACTOR 2-ALPHA KINASE 1"/>
    <property type="match status" value="1"/>
</dbReference>
<dbReference type="PROSITE" id="PS00107">
    <property type="entry name" value="PROTEIN_KINASE_ATP"/>
    <property type="match status" value="1"/>
</dbReference>
<reference evidence="28 29" key="1">
    <citation type="journal article" date="2018" name="G3 (Bethesda)">
        <title>Phylogenetic and Phylogenomic Definition of Rhizopus Species.</title>
        <authorList>
            <person name="Gryganskyi A.P."/>
            <person name="Golan J."/>
            <person name="Dolatabadi S."/>
            <person name="Mondo S."/>
            <person name="Robb S."/>
            <person name="Idnurm A."/>
            <person name="Muszewska A."/>
            <person name="Steczkiewicz K."/>
            <person name="Masonjones S."/>
            <person name="Liao H.L."/>
            <person name="Gajdeczka M.T."/>
            <person name="Anike F."/>
            <person name="Vuek A."/>
            <person name="Anishchenko I.M."/>
            <person name="Voigt K."/>
            <person name="de Hoog G.S."/>
            <person name="Smith M.E."/>
            <person name="Heitman J."/>
            <person name="Vilgalys R."/>
            <person name="Stajich J.E."/>
        </authorList>
    </citation>
    <scope>NUCLEOTIDE SEQUENCE [LARGE SCALE GENOMIC DNA]</scope>
    <source>
        <strain evidence="28 29">CBS 357.93</strain>
    </source>
</reference>
<dbReference type="Gene3D" id="1.10.510.10">
    <property type="entry name" value="Transferase(Phosphotransferase) domain 1"/>
    <property type="match status" value="1"/>
</dbReference>
<dbReference type="GO" id="GO:0017148">
    <property type="term" value="P:negative regulation of translation"/>
    <property type="evidence" value="ECO:0007669"/>
    <property type="project" value="UniProtKB-KW"/>
</dbReference>
<dbReference type="PROSITE" id="PS00108">
    <property type="entry name" value="PROTEIN_KINASE_ST"/>
    <property type="match status" value="1"/>
</dbReference>
<dbReference type="CDD" id="cd13996">
    <property type="entry name" value="STKc_EIF2AK"/>
    <property type="match status" value="1"/>
</dbReference>
<feature type="domain" description="Protein kinase" evidence="27">
    <location>
        <begin position="603"/>
        <end position="965"/>
    </location>
</feature>
<evidence type="ECO:0000256" key="19">
    <source>
        <dbReference type="ARBA" id="ARBA00048977"/>
    </source>
</evidence>
<keyword evidence="5" id="KW-0808">Transferase</keyword>
<dbReference type="Pfam" id="PF22949">
    <property type="entry name" value="HRI2_3H"/>
    <property type="match status" value="1"/>
</dbReference>
<dbReference type="InterPro" id="IPR011009">
    <property type="entry name" value="Kinase-like_dom_sf"/>
</dbReference>
<feature type="region of interest" description="Disordered" evidence="23">
    <location>
        <begin position="390"/>
        <end position="474"/>
    </location>
</feature>
<keyword evidence="12" id="KW-0652">Protein synthesis inhibitor</keyword>
<dbReference type="Gene3D" id="2.30.30.40">
    <property type="entry name" value="SH3 Domains"/>
    <property type="match status" value="1"/>
</dbReference>
<evidence type="ECO:0000256" key="21">
    <source>
        <dbReference type="PROSITE-ProRule" id="PRU10141"/>
    </source>
</evidence>
<evidence type="ECO:0000256" key="6">
    <source>
        <dbReference type="ARBA" id="ARBA00022737"/>
    </source>
</evidence>
<evidence type="ECO:0000256" key="14">
    <source>
        <dbReference type="ARBA" id="ARBA00040433"/>
    </source>
</evidence>
<proteinExistence type="inferred from homology"/>
<feature type="coiled-coil region" evidence="22">
    <location>
        <begin position="962"/>
        <end position="996"/>
    </location>
</feature>
<feature type="compositionally biased region" description="Polar residues" evidence="23">
    <location>
        <begin position="446"/>
        <end position="474"/>
    </location>
</feature>
<evidence type="ECO:0000256" key="1">
    <source>
        <dbReference type="ARBA" id="ARBA00012513"/>
    </source>
</evidence>
<keyword evidence="11" id="KW-1015">Disulfide bond</keyword>
<evidence type="ECO:0000256" key="5">
    <source>
        <dbReference type="ARBA" id="ARBA00022679"/>
    </source>
</evidence>
<dbReference type="InterPro" id="IPR017441">
    <property type="entry name" value="Protein_kinase_ATP_BS"/>
</dbReference>
<gene>
    <name evidence="28" type="primary">EIF2AK1</name>
    <name evidence="28" type="ORF">CU097_006469</name>
</gene>
<keyword evidence="3" id="KW-0723">Serine/threonine-protein kinase</keyword>
<evidence type="ECO:0000256" key="9">
    <source>
        <dbReference type="ARBA" id="ARBA00022840"/>
    </source>
</evidence>
<feature type="domain" description="SH3" evidence="26">
    <location>
        <begin position="316"/>
        <end position="377"/>
    </location>
</feature>
<evidence type="ECO:0000256" key="7">
    <source>
        <dbReference type="ARBA" id="ARBA00022741"/>
    </source>
</evidence>
<evidence type="ECO:0000256" key="23">
    <source>
        <dbReference type="SAM" id="MobiDB-lite"/>
    </source>
</evidence>
<keyword evidence="7 21" id="KW-0547">Nucleotide-binding</keyword>
<keyword evidence="22" id="KW-0175">Coiled coil</keyword>
<dbReference type="SUPFAM" id="SSF50044">
    <property type="entry name" value="SH3-domain"/>
    <property type="match status" value="1"/>
</dbReference>
<dbReference type="InterPro" id="IPR036028">
    <property type="entry name" value="SH3-like_dom_sf"/>
</dbReference>
<dbReference type="AlphaFoldDB" id="A0A367KFK0"/>
<dbReference type="Pfam" id="PF00069">
    <property type="entry name" value="Pkinase"/>
    <property type="match status" value="2"/>
</dbReference>
<dbReference type="PROSITE" id="PS50002">
    <property type="entry name" value="SH3"/>
    <property type="match status" value="1"/>
</dbReference>
<dbReference type="EMBL" id="PJQL01000033">
    <property type="protein sequence ID" value="RCI00921.1"/>
    <property type="molecule type" value="Genomic_DNA"/>
</dbReference>
<dbReference type="InterPro" id="IPR050339">
    <property type="entry name" value="CC_SR_Kinase"/>
</dbReference>
<dbReference type="InterPro" id="IPR000719">
    <property type="entry name" value="Prot_kinase_dom"/>
</dbReference>
<dbReference type="CDD" id="cd12087">
    <property type="entry name" value="TM_EGFR-like"/>
    <property type="match status" value="1"/>
</dbReference>
<keyword evidence="25" id="KW-0732">Signal</keyword>
<evidence type="ECO:0000256" key="25">
    <source>
        <dbReference type="SAM" id="SignalP"/>
    </source>
</evidence>
<evidence type="ECO:0000256" key="2">
    <source>
        <dbReference type="ARBA" id="ARBA00022443"/>
    </source>
</evidence>
<protein>
    <recommendedName>
        <fullName evidence="14">Eukaryotic translation initiation factor 2-alpha kinase 1</fullName>
        <ecNumber evidence="1">2.7.11.1</ecNumber>
    </recommendedName>
    <alternativeName>
        <fullName evidence="16">Heme-regulated eukaryotic initiation factor eIF-2-alpha kinase</fullName>
    </alternativeName>
    <alternativeName>
        <fullName evidence="15">Hemin-sensitive initiation factor 2-alpha kinase</fullName>
    </alternativeName>
</protein>
<dbReference type="SMART" id="SM00326">
    <property type="entry name" value="SH3"/>
    <property type="match status" value="1"/>
</dbReference>
<evidence type="ECO:0000313" key="29">
    <source>
        <dbReference type="Proteomes" id="UP000252139"/>
    </source>
</evidence>